<keyword evidence="1" id="KW-0732">Signal</keyword>
<dbReference type="AlphaFoldDB" id="A0A292DIQ1"/>
<feature type="signal peptide" evidence="1">
    <location>
        <begin position="1"/>
        <end position="22"/>
    </location>
</feature>
<evidence type="ECO:0000259" key="2">
    <source>
        <dbReference type="Pfam" id="PF14729"/>
    </source>
</evidence>
<dbReference type="Proteomes" id="UP000325462">
    <property type="component" value="Chromosome"/>
</dbReference>
<dbReference type="OMA" id="MSHEYAD"/>
<proteinExistence type="predicted"/>
<gene>
    <name evidence="4" type="ORF">EQ812_01295</name>
    <name evidence="3" type="ORF">FO454_00765</name>
</gene>
<dbReference type="PROSITE" id="PS51257">
    <property type="entry name" value="PROKAR_LIPOPROTEIN"/>
    <property type="match status" value="1"/>
</dbReference>
<dbReference type="Proteomes" id="UP000293637">
    <property type="component" value="Unassembled WGS sequence"/>
</dbReference>
<dbReference type="GeneID" id="58091290"/>
<dbReference type="InterPro" id="IPR028075">
    <property type="entry name" value="DUF4467"/>
</dbReference>
<reference evidence="4 5" key="1">
    <citation type="journal article" date="2019" name="Sci. Transl. Med.">
        <title>Quorum sensing between bacterial species on the skin protects against epidermal injury in atopic dermatitis.</title>
        <authorList>
            <person name="Williams M.R."/>
        </authorList>
    </citation>
    <scope>NUCLEOTIDE SEQUENCE [LARGE SCALE GENOMIC DNA]</scope>
    <source>
        <strain evidence="4 5">E7</strain>
    </source>
</reference>
<evidence type="ECO:0000313" key="6">
    <source>
        <dbReference type="Proteomes" id="UP000325462"/>
    </source>
</evidence>
<accession>A0A292DIQ1</accession>
<feature type="chain" id="PRO_5030043055" evidence="1">
    <location>
        <begin position="23"/>
        <end position="119"/>
    </location>
</feature>
<evidence type="ECO:0000256" key="1">
    <source>
        <dbReference type="SAM" id="SignalP"/>
    </source>
</evidence>
<keyword evidence="4" id="KW-0449">Lipoprotein</keyword>
<keyword evidence="6" id="KW-1185">Reference proteome</keyword>
<dbReference type="Pfam" id="PF14729">
    <property type="entry name" value="DUF4467"/>
    <property type="match status" value="1"/>
</dbReference>
<dbReference type="EMBL" id="SCHB01000001">
    <property type="protein sequence ID" value="TBW73467.1"/>
    <property type="molecule type" value="Genomic_DNA"/>
</dbReference>
<evidence type="ECO:0000313" key="3">
    <source>
        <dbReference type="EMBL" id="QEX37517.1"/>
    </source>
</evidence>
<evidence type="ECO:0000313" key="4">
    <source>
        <dbReference type="EMBL" id="TBW73467.1"/>
    </source>
</evidence>
<reference evidence="3 6" key="2">
    <citation type="submission" date="2019-07" db="EMBL/GenBank/DDBJ databases">
        <title>Comparative genome analysis of staphylococcus lugdunensis shows clonal complex-dependent diversity of the putative virulence factor, ess/type vii locus.</title>
        <authorList>
            <person name="Lebeurre J."/>
            <person name="Dahyot S."/>
            <person name="Diene S."/>
            <person name="Paulay A."/>
            <person name="Aubourg M."/>
            <person name="Argemi X."/>
            <person name="Giard J.-C."/>
            <person name="Tournier I."/>
            <person name="Francois P."/>
            <person name="Pestel-Caron M."/>
        </authorList>
    </citation>
    <scope>NUCLEOTIDE SEQUENCE [LARGE SCALE GENOMIC DNA]</scope>
    <source>
        <strain evidence="3 6">SL13</strain>
    </source>
</reference>
<feature type="domain" description="DUF4467" evidence="2">
    <location>
        <begin position="23"/>
        <end position="117"/>
    </location>
</feature>
<sequence length="119" mass="13846">MKKLAMALTLIVLLLTACSSGKYTEKIDKAVKMQDDKQERLAKHDQGDVVKHFDKKDANIYVFEHGKYVILGYKPLSDNDEIHYYAYQFSGKTISFKENFDAKGYIQKHDPDYKEENMN</sequence>
<dbReference type="EMBL" id="CP041722">
    <property type="protein sequence ID" value="QEX37517.1"/>
    <property type="molecule type" value="Genomic_DNA"/>
</dbReference>
<protein>
    <submittedName>
        <fullName evidence="4">Cystatin-like fold lipoprotein</fullName>
    </submittedName>
</protein>
<evidence type="ECO:0000313" key="5">
    <source>
        <dbReference type="Proteomes" id="UP000293637"/>
    </source>
</evidence>
<dbReference type="Gene3D" id="3.10.450.560">
    <property type="match status" value="1"/>
</dbReference>
<dbReference type="RefSeq" id="WP_002478697.1">
    <property type="nucleotide sequence ID" value="NZ_AP021848.1"/>
</dbReference>
<name>A0A292DIQ1_STALU</name>
<organism evidence="4 5">
    <name type="scientific">Staphylococcus lugdunensis</name>
    <dbReference type="NCBI Taxonomy" id="28035"/>
    <lineage>
        <taxon>Bacteria</taxon>
        <taxon>Bacillati</taxon>
        <taxon>Bacillota</taxon>
        <taxon>Bacilli</taxon>
        <taxon>Bacillales</taxon>
        <taxon>Staphylococcaceae</taxon>
        <taxon>Staphylococcus</taxon>
    </lineage>
</organism>